<dbReference type="Proteomes" id="UP001164803">
    <property type="component" value="Chromosome"/>
</dbReference>
<dbReference type="Gene3D" id="1.10.260.40">
    <property type="entry name" value="lambda repressor-like DNA-binding domains"/>
    <property type="match status" value="1"/>
</dbReference>
<evidence type="ECO:0000313" key="4">
    <source>
        <dbReference type="Proteomes" id="UP001164803"/>
    </source>
</evidence>
<keyword evidence="1" id="KW-0238">DNA-binding</keyword>
<accession>A0ABY6Z6Q9</accession>
<reference evidence="3" key="1">
    <citation type="submission" date="2022-08" db="EMBL/GenBank/DDBJ databases">
        <title>Alicyclobacillus dauci DSM2870, complete genome.</title>
        <authorList>
            <person name="Wang Q."/>
            <person name="Cai R."/>
            <person name="Wang Z."/>
        </authorList>
    </citation>
    <scope>NUCLEOTIDE SEQUENCE</scope>
    <source>
        <strain evidence="3">DSM 28700</strain>
    </source>
</reference>
<proteinExistence type="predicted"/>
<evidence type="ECO:0000259" key="2">
    <source>
        <dbReference type="PROSITE" id="PS50943"/>
    </source>
</evidence>
<dbReference type="Pfam" id="PF01381">
    <property type="entry name" value="HTH_3"/>
    <property type="match status" value="1"/>
</dbReference>
<dbReference type="InterPro" id="IPR010982">
    <property type="entry name" value="Lambda_DNA-bd_dom_sf"/>
</dbReference>
<feature type="domain" description="HTH cro/C1-type" evidence="2">
    <location>
        <begin position="7"/>
        <end position="61"/>
    </location>
</feature>
<dbReference type="PANTHER" id="PTHR46558">
    <property type="entry name" value="TRACRIPTIONAL REGULATORY PROTEIN-RELATED-RELATED"/>
    <property type="match status" value="1"/>
</dbReference>
<evidence type="ECO:0000256" key="1">
    <source>
        <dbReference type="ARBA" id="ARBA00023125"/>
    </source>
</evidence>
<protein>
    <submittedName>
        <fullName evidence="3">Helix-turn-helix transcriptional regulator</fullName>
    </submittedName>
</protein>
<dbReference type="EMBL" id="CP104064">
    <property type="protein sequence ID" value="WAH38577.1"/>
    <property type="molecule type" value="Genomic_DNA"/>
</dbReference>
<dbReference type="PROSITE" id="PS50943">
    <property type="entry name" value="HTH_CROC1"/>
    <property type="match status" value="1"/>
</dbReference>
<dbReference type="SUPFAM" id="SSF47413">
    <property type="entry name" value="lambda repressor-like DNA-binding domains"/>
    <property type="match status" value="1"/>
</dbReference>
<dbReference type="PANTHER" id="PTHR46558:SF4">
    <property type="entry name" value="DNA-BIDING PHAGE PROTEIN"/>
    <property type="match status" value="1"/>
</dbReference>
<organism evidence="3 4">
    <name type="scientific">Alicyclobacillus dauci</name>
    <dbReference type="NCBI Taxonomy" id="1475485"/>
    <lineage>
        <taxon>Bacteria</taxon>
        <taxon>Bacillati</taxon>
        <taxon>Bacillota</taxon>
        <taxon>Bacilli</taxon>
        <taxon>Bacillales</taxon>
        <taxon>Alicyclobacillaceae</taxon>
        <taxon>Alicyclobacillus</taxon>
    </lineage>
</organism>
<evidence type="ECO:0000313" key="3">
    <source>
        <dbReference type="EMBL" id="WAH38577.1"/>
    </source>
</evidence>
<dbReference type="InterPro" id="IPR001387">
    <property type="entry name" value="Cro/C1-type_HTH"/>
</dbReference>
<name>A0ABY6Z6Q9_9BACL</name>
<dbReference type="CDD" id="cd00093">
    <property type="entry name" value="HTH_XRE"/>
    <property type="match status" value="1"/>
</dbReference>
<dbReference type="SMART" id="SM00530">
    <property type="entry name" value="HTH_XRE"/>
    <property type="match status" value="1"/>
</dbReference>
<keyword evidence="4" id="KW-1185">Reference proteome</keyword>
<dbReference type="RefSeq" id="WP_268046157.1">
    <property type="nucleotide sequence ID" value="NZ_CP104064.1"/>
</dbReference>
<sequence length="84" mass="9528">MAVNMQLSQRRQKLSLTHDEVASLANISRAYYTNIEAGRKTPSMRVAKRIADALKTDVNQIFFASNVPNRNEEDRAINRTHVAL</sequence>
<gene>
    <name evidence="3" type="ORF">NZD86_08895</name>
</gene>